<keyword evidence="4" id="KW-1185">Reference proteome</keyword>
<dbReference type="PROSITE" id="PS50059">
    <property type="entry name" value="FKBP_PPIASE"/>
    <property type="match status" value="1"/>
</dbReference>
<proteinExistence type="predicted"/>
<evidence type="ECO:0000313" key="4">
    <source>
        <dbReference type="Proteomes" id="UP001497392"/>
    </source>
</evidence>
<keyword evidence="1" id="KW-0413">Isomerase</keyword>
<evidence type="ECO:0000313" key="3">
    <source>
        <dbReference type="EMBL" id="CAL5220915.1"/>
    </source>
</evidence>
<dbReference type="Gene3D" id="3.10.50.40">
    <property type="match status" value="1"/>
</dbReference>
<dbReference type="Pfam" id="PF00254">
    <property type="entry name" value="FKBP_C"/>
    <property type="match status" value="1"/>
</dbReference>
<evidence type="ECO:0000256" key="1">
    <source>
        <dbReference type="PROSITE-ProRule" id="PRU00277"/>
    </source>
</evidence>
<gene>
    <name evidence="3" type="primary">g3010</name>
    <name evidence="3" type="ORF">VP750_LOCUS2574</name>
</gene>
<dbReference type="InterPro" id="IPR001179">
    <property type="entry name" value="PPIase_FKBP_dom"/>
</dbReference>
<evidence type="ECO:0000259" key="2">
    <source>
        <dbReference type="PROSITE" id="PS50059"/>
    </source>
</evidence>
<comment type="catalytic activity">
    <reaction evidence="1">
        <text>[protein]-peptidylproline (omega=180) = [protein]-peptidylproline (omega=0)</text>
        <dbReference type="Rhea" id="RHEA:16237"/>
        <dbReference type="Rhea" id="RHEA-COMP:10747"/>
        <dbReference type="Rhea" id="RHEA-COMP:10748"/>
        <dbReference type="ChEBI" id="CHEBI:83833"/>
        <dbReference type="ChEBI" id="CHEBI:83834"/>
        <dbReference type="EC" id="5.2.1.8"/>
    </reaction>
</comment>
<comment type="caution">
    <text evidence="3">The sequence shown here is derived from an EMBL/GenBank/DDBJ whole genome shotgun (WGS) entry which is preliminary data.</text>
</comment>
<keyword evidence="1" id="KW-0697">Rotamase</keyword>
<dbReference type="Proteomes" id="UP001497392">
    <property type="component" value="Unassembled WGS sequence"/>
</dbReference>
<accession>A0ABP1FLS7</accession>
<dbReference type="InterPro" id="IPR044183">
    <property type="entry name" value="PNSL4/FKBP13-like"/>
</dbReference>
<name>A0ABP1FLS7_9CHLO</name>
<feature type="domain" description="PPIase FKBP-type" evidence="2">
    <location>
        <begin position="109"/>
        <end position="206"/>
    </location>
</feature>
<dbReference type="SUPFAM" id="SSF54534">
    <property type="entry name" value="FKBP-like"/>
    <property type="match status" value="1"/>
</dbReference>
<dbReference type="EC" id="5.2.1.8" evidence="1"/>
<sequence>MASQGCLAGQKSMLKPCGYHKVCFRPIVGSGRTRSGRSTTVMQTSPKFESVPPTRRTSLQLALALGVLAANTQAAGAITVPECEQLTTAGNGIQFCDTKEGTGKAPAKGALIRCHYRGRLASNNAIFDSSYERGRPLSFKIGVRQVIAGWDVGILGDQEQGIPPMKEGGKRTLIIPAELAYGDRGAGGIIPPKATLIFDVELLGKR</sequence>
<dbReference type="PANTHER" id="PTHR47833">
    <property type="entry name" value="PHOTOSYNTHETIC NDH SUBUNIT OF LUMENAL LOCATION 4, CHLOROPLASTIC"/>
    <property type="match status" value="1"/>
</dbReference>
<dbReference type="EMBL" id="CAXHTA020000004">
    <property type="protein sequence ID" value="CAL5220915.1"/>
    <property type="molecule type" value="Genomic_DNA"/>
</dbReference>
<protein>
    <recommendedName>
        <fullName evidence="1">peptidylprolyl isomerase</fullName>
        <ecNumber evidence="1">5.2.1.8</ecNumber>
    </recommendedName>
</protein>
<organism evidence="3 4">
    <name type="scientific">Coccomyxa viridis</name>
    <dbReference type="NCBI Taxonomy" id="1274662"/>
    <lineage>
        <taxon>Eukaryota</taxon>
        <taxon>Viridiplantae</taxon>
        <taxon>Chlorophyta</taxon>
        <taxon>core chlorophytes</taxon>
        <taxon>Trebouxiophyceae</taxon>
        <taxon>Trebouxiophyceae incertae sedis</taxon>
        <taxon>Coccomyxaceae</taxon>
        <taxon>Coccomyxa</taxon>
    </lineage>
</organism>
<dbReference type="InterPro" id="IPR046357">
    <property type="entry name" value="PPIase_dom_sf"/>
</dbReference>
<dbReference type="PANTHER" id="PTHR47833:SF2">
    <property type="entry name" value="PEPTIDYLPROLYL ISOMERASE"/>
    <property type="match status" value="1"/>
</dbReference>
<reference evidence="3 4" key="1">
    <citation type="submission" date="2024-06" db="EMBL/GenBank/DDBJ databases">
        <authorList>
            <person name="Kraege A."/>
            <person name="Thomma B."/>
        </authorList>
    </citation>
    <scope>NUCLEOTIDE SEQUENCE [LARGE SCALE GENOMIC DNA]</scope>
</reference>